<feature type="compositionally biased region" description="Polar residues" evidence="1">
    <location>
        <begin position="453"/>
        <end position="462"/>
    </location>
</feature>
<dbReference type="AlphaFoldDB" id="A0A9Q5I398"/>
<sequence length="785" mass="86041">MLPSTLLILIPSLLRAAFVQADNNFGESCERVNNRLQTGTYQFASDCDAETYCADNSTCALKGCRKDIFPFGYAQGADLPPLCDQGQFCPDEGDACQSLLRVDSPCQLNRDDECEAPPNWRDLADDKFGLNVNGSVCLNFQCMWANVTVGLNCVVENTPYIIYGTNNQEEIDIVSRDNCALDLYCDAQTLVCMQKKNVGDSCEADKECLSMNCLSSLKCGEEIDAAAHVGIWVYIIVGIGIFGGMFGTLIALFFLHAKQRDNEREKRLQYWREQNAFRQNIMQMRDTARASLLSLPNGASGSGSNSARSTLYSRDGGSDESNMPILQNSGTKGSGLRHQQYTKSMEGDEYDGTYEMLTGQCGRHWTISFLAFPNIYKHFLGERGENCADCLVDLDSHHIPLRITKRDGGMSLLEPSGSNSVIQPLPSLPPSPTEEDLTGGSAWHEINDDEESLNSYRLSNGSVKGKERAREISLDEDENEAELTPTVGPGYPPQKDEEEESRRIEQNLRRLEEEERQRRKAARGNAASVSPASIVSDVSRRASLLFTSRRSGSGGTSRSRPPIHHVHSQLGQSSEDALPLSDLHTNSNSLVSPAGSKHSSPAPHTTGMLPVPTILENPFEPPDSATPLRGYSQVQDELDGDAEEMSSSAVMRPSSPPSPTFAGEQHPLSDTTSPFDDSVAERPPTLQAALSFSRPHPTAPPPLPIDIPPPKTPPPRTHTPGGSPLVVSSPPRRVSAPSIARSPGNGDSAENEDHEQVEHRWWTDWLCGCREEKERDNAGRTNPFE</sequence>
<reference evidence="4" key="1">
    <citation type="submission" date="2016-06" db="EMBL/GenBank/DDBJ databases">
        <title>Draft Genome sequence of the fungus Inonotus baumii.</title>
        <authorList>
            <person name="Zhu H."/>
            <person name="Lin W."/>
        </authorList>
    </citation>
    <scope>NUCLEOTIDE SEQUENCE</scope>
    <source>
        <strain evidence="4">821</strain>
    </source>
</reference>
<evidence type="ECO:0000256" key="1">
    <source>
        <dbReference type="SAM" id="MobiDB-lite"/>
    </source>
</evidence>
<feature type="chain" id="PRO_5040401915" evidence="3">
    <location>
        <begin position="22"/>
        <end position="785"/>
    </location>
</feature>
<feature type="compositionally biased region" description="Basic and acidic residues" evidence="1">
    <location>
        <begin position="464"/>
        <end position="473"/>
    </location>
</feature>
<proteinExistence type="predicted"/>
<dbReference type="OrthoDB" id="195231at2759"/>
<dbReference type="Proteomes" id="UP000757232">
    <property type="component" value="Unassembled WGS sequence"/>
</dbReference>
<feature type="compositionally biased region" description="Polar residues" evidence="1">
    <location>
        <begin position="319"/>
        <end position="339"/>
    </location>
</feature>
<keyword evidence="2" id="KW-0812">Transmembrane</keyword>
<dbReference type="EMBL" id="LNZH02000122">
    <property type="protein sequence ID" value="OCB90650.1"/>
    <property type="molecule type" value="Genomic_DNA"/>
</dbReference>
<feature type="transmembrane region" description="Helical" evidence="2">
    <location>
        <begin position="231"/>
        <end position="257"/>
    </location>
</feature>
<feature type="region of interest" description="Disordered" evidence="1">
    <location>
        <begin position="410"/>
        <end position="758"/>
    </location>
</feature>
<feature type="compositionally biased region" description="Basic and acidic residues" evidence="1">
    <location>
        <begin position="500"/>
        <end position="517"/>
    </location>
</feature>
<keyword evidence="3" id="KW-0732">Signal</keyword>
<keyword evidence="5" id="KW-1185">Reference proteome</keyword>
<feature type="compositionally biased region" description="Pro residues" evidence="1">
    <location>
        <begin position="697"/>
        <end position="717"/>
    </location>
</feature>
<feature type="compositionally biased region" description="Low complexity" evidence="1">
    <location>
        <begin position="718"/>
        <end position="743"/>
    </location>
</feature>
<organism evidence="4 5">
    <name type="scientific">Sanghuangporus baumii</name>
    <name type="common">Phellinus baumii</name>
    <dbReference type="NCBI Taxonomy" id="108892"/>
    <lineage>
        <taxon>Eukaryota</taxon>
        <taxon>Fungi</taxon>
        <taxon>Dikarya</taxon>
        <taxon>Basidiomycota</taxon>
        <taxon>Agaricomycotina</taxon>
        <taxon>Agaricomycetes</taxon>
        <taxon>Hymenochaetales</taxon>
        <taxon>Hymenochaetaceae</taxon>
        <taxon>Sanghuangporus</taxon>
    </lineage>
</organism>
<feature type="compositionally biased region" description="Low complexity" evidence="1">
    <location>
        <begin position="296"/>
        <end position="309"/>
    </location>
</feature>
<comment type="caution">
    <text evidence="4">The sequence shown here is derived from an EMBL/GenBank/DDBJ whole genome shotgun (WGS) entry which is preliminary data.</text>
</comment>
<name>A0A9Q5I398_SANBA</name>
<feature type="region of interest" description="Disordered" evidence="1">
    <location>
        <begin position="296"/>
        <end position="339"/>
    </location>
</feature>
<evidence type="ECO:0000256" key="2">
    <source>
        <dbReference type="SAM" id="Phobius"/>
    </source>
</evidence>
<feature type="signal peptide" evidence="3">
    <location>
        <begin position="1"/>
        <end position="21"/>
    </location>
</feature>
<evidence type="ECO:0000313" key="5">
    <source>
        <dbReference type="Proteomes" id="UP000757232"/>
    </source>
</evidence>
<gene>
    <name evidence="4" type="ORF">A7U60_g2085</name>
</gene>
<protein>
    <submittedName>
        <fullName evidence="4">Uncharacterized protein</fullName>
    </submittedName>
</protein>
<feature type="compositionally biased region" description="Low complexity" evidence="1">
    <location>
        <begin position="547"/>
        <end position="560"/>
    </location>
</feature>
<accession>A0A9Q5I398</accession>
<keyword evidence="2" id="KW-1133">Transmembrane helix</keyword>
<keyword evidence="2" id="KW-0472">Membrane</keyword>
<feature type="compositionally biased region" description="Polar residues" evidence="1">
    <location>
        <begin position="583"/>
        <end position="603"/>
    </location>
</feature>
<evidence type="ECO:0000256" key="3">
    <source>
        <dbReference type="SAM" id="SignalP"/>
    </source>
</evidence>
<evidence type="ECO:0000313" key="4">
    <source>
        <dbReference type="EMBL" id="OCB90650.1"/>
    </source>
</evidence>